<dbReference type="PANTHER" id="PTHR31827">
    <property type="entry name" value="EMB|CAB89363.1"/>
    <property type="match status" value="1"/>
</dbReference>
<reference evidence="2 3" key="1">
    <citation type="submission" date="2019-03" db="EMBL/GenBank/DDBJ databases">
        <authorList>
            <person name="Gaulin E."/>
            <person name="Dumas B."/>
        </authorList>
    </citation>
    <scope>NUCLEOTIDE SEQUENCE [LARGE SCALE GENOMIC DNA]</scope>
    <source>
        <strain evidence="2">CBS 568.67</strain>
    </source>
</reference>
<reference evidence="1" key="2">
    <citation type="submission" date="2019-06" db="EMBL/GenBank/DDBJ databases">
        <title>Genomics analysis of Aphanomyces spp. identifies a new class of oomycete effector associated with host adaptation.</title>
        <authorList>
            <person name="Gaulin E."/>
        </authorList>
    </citation>
    <scope>NUCLEOTIDE SEQUENCE</scope>
    <source>
        <strain evidence="1">CBS 578.67</strain>
    </source>
</reference>
<dbReference type="AlphaFoldDB" id="A0A485K8H4"/>
<sequence>MRPTTIASSDVAKCFFNHCHNPVEAGAWKCIFHKHRGRCLVQSCRNQMYARDLCIRHGGKQQCIVDNCDRNVRMGELCALHGTLAHKELRCTEPHCTSVAHNRHKCVKHGGGRQCKAPQCTRHPRAGGYCCRHAQHNGIVTLEDINRGSECVSDVACPPWWLEDTDALDTFLSQIVLVSIDTEPVTLQRKLWKEYMLEPLIYN</sequence>
<name>A0A485K8H4_9STRA</name>
<dbReference type="OrthoDB" id="42532at2759"/>
<accession>A0A485K8H4</accession>
<gene>
    <name evidence="2" type="primary">Aste57867_2841</name>
    <name evidence="1" type="ORF">As57867_002833</name>
    <name evidence="2" type="ORF">ASTE57867_2841</name>
</gene>
<keyword evidence="3" id="KW-1185">Reference proteome</keyword>
<evidence type="ECO:0000313" key="3">
    <source>
        <dbReference type="Proteomes" id="UP000332933"/>
    </source>
</evidence>
<organism evidence="2 3">
    <name type="scientific">Aphanomyces stellatus</name>
    <dbReference type="NCBI Taxonomy" id="120398"/>
    <lineage>
        <taxon>Eukaryota</taxon>
        <taxon>Sar</taxon>
        <taxon>Stramenopiles</taxon>
        <taxon>Oomycota</taxon>
        <taxon>Saprolegniomycetes</taxon>
        <taxon>Saprolegniales</taxon>
        <taxon>Verrucalvaceae</taxon>
        <taxon>Aphanomyces</taxon>
    </lineage>
</organism>
<dbReference type="PANTHER" id="PTHR31827:SF1">
    <property type="entry name" value="EMB|CAB89363.1"/>
    <property type="match status" value="1"/>
</dbReference>
<dbReference type="EMBL" id="VJMH01000402">
    <property type="protein sequence ID" value="KAF0716456.1"/>
    <property type="molecule type" value="Genomic_DNA"/>
</dbReference>
<evidence type="ECO:0000313" key="2">
    <source>
        <dbReference type="EMBL" id="VFT80028.1"/>
    </source>
</evidence>
<proteinExistence type="predicted"/>
<evidence type="ECO:0000313" key="1">
    <source>
        <dbReference type="EMBL" id="KAF0716456.1"/>
    </source>
</evidence>
<protein>
    <submittedName>
        <fullName evidence="2">Aste57867_2841 protein</fullName>
    </submittedName>
</protein>
<dbReference type="Proteomes" id="UP000332933">
    <property type="component" value="Unassembled WGS sequence"/>
</dbReference>
<dbReference type="EMBL" id="CAADRA010000402">
    <property type="protein sequence ID" value="VFT80028.1"/>
    <property type="molecule type" value="Genomic_DNA"/>
</dbReference>